<dbReference type="Gene3D" id="3.40.50.1820">
    <property type="entry name" value="alpha/beta hydrolase"/>
    <property type="match status" value="1"/>
</dbReference>
<accession>A0ABT5ZBF3</accession>
<dbReference type="Proteomes" id="UP001220022">
    <property type="component" value="Unassembled WGS sequence"/>
</dbReference>
<dbReference type="GO" id="GO:0016787">
    <property type="term" value="F:hydrolase activity"/>
    <property type="evidence" value="ECO:0007669"/>
    <property type="project" value="UniProtKB-KW"/>
</dbReference>
<gene>
    <name evidence="2" type="ORF">P2L57_36970</name>
</gene>
<evidence type="ECO:0000259" key="1">
    <source>
        <dbReference type="Pfam" id="PF12697"/>
    </source>
</evidence>
<reference evidence="2 3" key="1">
    <citation type="submission" date="2023-03" db="EMBL/GenBank/DDBJ databases">
        <title>Draft genome sequence of type strain Streptomyces ferralitis JCM 14344.</title>
        <authorList>
            <person name="Klaysubun C."/>
            <person name="Duangmal K."/>
        </authorList>
    </citation>
    <scope>NUCLEOTIDE SEQUENCE [LARGE SCALE GENOMIC DNA]</scope>
    <source>
        <strain evidence="2 3">JCM 14344</strain>
    </source>
</reference>
<dbReference type="InterPro" id="IPR000639">
    <property type="entry name" value="Epox_hydrolase-like"/>
</dbReference>
<protein>
    <submittedName>
        <fullName evidence="2">Alpha/beta hydrolase</fullName>
    </submittedName>
</protein>
<dbReference type="InterPro" id="IPR000073">
    <property type="entry name" value="AB_hydrolase_1"/>
</dbReference>
<dbReference type="EMBL" id="JARHTQ010000047">
    <property type="protein sequence ID" value="MDF2261114.1"/>
    <property type="molecule type" value="Genomic_DNA"/>
</dbReference>
<sequence length="277" mass="28588">MVGTAHSTQFLAVDGGRIAYDDTRGDGPLVVCLPGMGDNRATYRFLAPVLAERGYRVVTADLRGAGESDAAFADYSTTAVAADLRALVRHLDAGPAVVVANSYSAGAAVIAAADESSAFAGLVLTGPFVRSPKQLGAAARLAIAVVGRFPRAWTAFWGTLFASAKPDDFAAARARLLGQLREPGRMAALRAMSAGGHDASERRLAELAAGPPVRIVMGSKDPDFKPDPRAEADWIAERSGGDVVMIDGSGHYPAAEDPRATADAVLPFLAGVAGAAQ</sequence>
<dbReference type="PANTHER" id="PTHR43194">
    <property type="entry name" value="HYDROLASE ALPHA/BETA FOLD FAMILY"/>
    <property type="match status" value="1"/>
</dbReference>
<dbReference type="PRINTS" id="PR00412">
    <property type="entry name" value="EPOXHYDRLASE"/>
</dbReference>
<dbReference type="Pfam" id="PF12697">
    <property type="entry name" value="Abhydrolase_6"/>
    <property type="match status" value="1"/>
</dbReference>
<dbReference type="InterPro" id="IPR029058">
    <property type="entry name" value="AB_hydrolase_fold"/>
</dbReference>
<keyword evidence="3" id="KW-1185">Reference proteome</keyword>
<dbReference type="InterPro" id="IPR050228">
    <property type="entry name" value="Carboxylesterase_BioH"/>
</dbReference>
<evidence type="ECO:0000313" key="3">
    <source>
        <dbReference type="Proteomes" id="UP001220022"/>
    </source>
</evidence>
<keyword evidence="2" id="KW-0378">Hydrolase</keyword>
<organism evidence="2 3">
    <name type="scientific">Streptantibioticus ferralitis</name>
    <dbReference type="NCBI Taxonomy" id="236510"/>
    <lineage>
        <taxon>Bacteria</taxon>
        <taxon>Bacillati</taxon>
        <taxon>Actinomycetota</taxon>
        <taxon>Actinomycetes</taxon>
        <taxon>Kitasatosporales</taxon>
        <taxon>Streptomycetaceae</taxon>
        <taxon>Streptantibioticus</taxon>
    </lineage>
</organism>
<dbReference type="SUPFAM" id="SSF53474">
    <property type="entry name" value="alpha/beta-Hydrolases"/>
    <property type="match status" value="1"/>
</dbReference>
<feature type="domain" description="AB hydrolase-1" evidence="1">
    <location>
        <begin position="30"/>
        <end position="264"/>
    </location>
</feature>
<comment type="caution">
    <text evidence="2">The sequence shown here is derived from an EMBL/GenBank/DDBJ whole genome shotgun (WGS) entry which is preliminary data.</text>
</comment>
<name>A0ABT5ZBF3_9ACTN</name>
<evidence type="ECO:0000313" key="2">
    <source>
        <dbReference type="EMBL" id="MDF2261114.1"/>
    </source>
</evidence>
<proteinExistence type="predicted"/>
<dbReference type="RefSeq" id="WP_275822389.1">
    <property type="nucleotide sequence ID" value="NZ_BAAANM010000043.1"/>
</dbReference>
<dbReference type="PANTHER" id="PTHR43194:SF2">
    <property type="entry name" value="PEROXISOMAL MEMBRANE PROTEIN LPX1"/>
    <property type="match status" value="1"/>
</dbReference>